<name>A0ABQ8JX18_DERPT</name>
<feature type="transmembrane region" description="Helical" evidence="1">
    <location>
        <begin position="98"/>
        <end position="119"/>
    </location>
</feature>
<reference evidence="2 3" key="1">
    <citation type="journal article" date="2018" name="J. Allergy Clin. Immunol.">
        <title>High-quality assembly of Dermatophagoides pteronyssinus genome and transcriptome reveals a wide range of novel allergens.</title>
        <authorList>
            <person name="Liu X.Y."/>
            <person name="Yang K.Y."/>
            <person name="Wang M.Q."/>
            <person name="Kwok J.S."/>
            <person name="Zeng X."/>
            <person name="Yang Z."/>
            <person name="Xiao X.J."/>
            <person name="Lau C.P."/>
            <person name="Li Y."/>
            <person name="Huang Z.M."/>
            <person name="Ba J.G."/>
            <person name="Yim A.K."/>
            <person name="Ouyang C.Y."/>
            <person name="Ngai S.M."/>
            <person name="Chan T.F."/>
            <person name="Leung E.L."/>
            <person name="Liu L."/>
            <person name="Liu Z.G."/>
            <person name="Tsui S.K."/>
        </authorList>
    </citation>
    <scope>NUCLEOTIDE SEQUENCE [LARGE SCALE GENOMIC DNA]</scope>
    <source>
        <strain evidence="2">Derp</strain>
    </source>
</reference>
<feature type="transmembrane region" description="Helical" evidence="1">
    <location>
        <begin position="57"/>
        <end position="78"/>
    </location>
</feature>
<protein>
    <recommendedName>
        <fullName evidence="4">Gustatory receptor</fullName>
    </recommendedName>
</protein>
<dbReference type="EMBL" id="NJHN03000007">
    <property type="protein sequence ID" value="KAH9426970.1"/>
    <property type="molecule type" value="Genomic_DNA"/>
</dbReference>
<accession>A0ABQ8JX18</accession>
<gene>
    <name evidence="2" type="ORF">DERP_011639</name>
</gene>
<evidence type="ECO:0008006" key="4">
    <source>
        <dbReference type="Google" id="ProtNLM"/>
    </source>
</evidence>
<sequence>MTTKTTKIAATTNNIFHNDPWFNILRQTYGYLSIPLYPYPWLSSSSSNDNRNRTIRWLNLFINTVINFFVFETLFPQQASNYYQELRTKYSHYTLFPMYLYLNFLLLRPVMIIGYWFLYQTRSNRLIRMMTRKDCFQIRLSNHRCYQWIISMILIQFLLLLLYRLNLIKELFEKFSFNSIRFLIVYFVYDSYSILTWSLLCYHQLLNILTLKCYLMAISIRPKSLDQNRFRIFIKSFEKFSNINFQLRNQLSPLWIIHLCNVCSSHFNTIIRIMIEGWQNRWHKIHRDILYTILWLILFYLNQKSLSLFDQIYYRIRQLISSKLIIVQRTNRNQIQRSSITNYQQQCRYEEFKLLKDDFKIIIYDGTLHIHSVLFVQLIAFIIHYVCIIILS</sequence>
<keyword evidence="3" id="KW-1185">Reference proteome</keyword>
<keyword evidence="1" id="KW-0472">Membrane</keyword>
<feature type="transmembrane region" description="Helical" evidence="1">
    <location>
        <begin position="368"/>
        <end position="391"/>
    </location>
</feature>
<feature type="transmembrane region" description="Helical" evidence="1">
    <location>
        <begin position="183"/>
        <end position="202"/>
    </location>
</feature>
<reference evidence="2 3" key="2">
    <citation type="journal article" date="2022" name="Mol. Biol. Evol.">
        <title>Comparative Genomics Reveals Insights into the Divergent Evolution of Astigmatic Mites and Household Pest Adaptations.</title>
        <authorList>
            <person name="Xiong Q."/>
            <person name="Wan A.T."/>
            <person name="Liu X."/>
            <person name="Fung C.S."/>
            <person name="Xiao X."/>
            <person name="Malainual N."/>
            <person name="Hou J."/>
            <person name="Wang L."/>
            <person name="Wang M."/>
            <person name="Yang K.Y."/>
            <person name="Cui Y."/>
            <person name="Leung E.L."/>
            <person name="Nong W."/>
            <person name="Shin S.K."/>
            <person name="Au S.W."/>
            <person name="Jeong K.Y."/>
            <person name="Chew F.T."/>
            <person name="Hui J.H."/>
            <person name="Leung T.F."/>
            <person name="Tungtrongchitr A."/>
            <person name="Zhong N."/>
            <person name="Liu Z."/>
            <person name="Tsui S.K."/>
        </authorList>
    </citation>
    <scope>NUCLEOTIDE SEQUENCE [LARGE SCALE GENOMIC DNA]</scope>
    <source>
        <strain evidence="2">Derp</strain>
    </source>
</reference>
<comment type="caution">
    <text evidence="2">The sequence shown here is derived from an EMBL/GenBank/DDBJ whole genome shotgun (WGS) entry which is preliminary data.</text>
</comment>
<keyword evidence="1" id="KW-0812">Transmembrane</keyword>
<feature type="transmembrane region" description="Helical" evidence="1">
    <location>
        <begin position="145"/>
        <end position="163"/>
    </location>
</feature>
<evidence type="ECO:0000256" key="1">
    <source>
        <dbReference type="SAM" id="Phobius"/>
    </source>
</evidence>
<organism evidence="2 3">
    <name type="scientific">Dermatophagoides pteronyssinus</name>
    <name type="common">European house dust mite</name>
    <dbReference type="NCBI Taxonomy" id="6956"/>
    <lineage>
        <taxon>Eukaryota</taxon>
        <taxon>Metazoa</taxon>
        <taxon>Ecdysozoa</taxon>
        <taxon>Arthropoda</taxon>
        <taxon>Chelicerata</taxon>
        <taxon>Arachnida</taxon>
        <taxon>Acari</taxon>
        <taxon>Acariformes</taxon>
        <taxon>Sarcoptiformes</taxon>
        <taxon>Astigmata</taxon>
        <taxon>Psoroptidia</taxon>
        <taxon>Analgoidea</taxon>
        <taxon>Pyroglyphidae</taxon>
        <taxon>Dermatophagoidinae</taxon>
        <taxon>Dermatophagoides</taxon>
    </lineage>
</organism>
<dbReference type="Proteomes" id="UP000887458">
    <property type="component" value="Unassembled WGS sequence"/>
</dbReference>
<evidence type="ECO:0000313" key="2">
    <source>
        <dbReference type="EMBL" id="KAH9426970.1"/>
    </source>
</evidence>
<keyword evidence="1" id="KW-1133">Transmembrane helix</keyword>
<proteinExistence type="predicted"/>
<evidence type="ECO:0000313" key="3">
    <source>
        <dbReference type="Proteomes" id="UP000887458"/>
    </source>
</evidence>